<dbReference type="InterPro" id="IPR016920">
    <property type="entry name" value="UCP029477"/>
</dbReference>
<dbReference type="InterPro" id="IPR011971">
    <property type="entry name" value="CHP02284"/>
</dbReference>
<sequence length="150" mass="16456">MFDKNNKDIETLDTLIATTCDSIEGYRDSAEKVDDPQLAATFRECAQERTKVLESLQSQLVANGGEKRDEGSILGAMHRTYLGLKDAVTGSDRQAICNEIETGENYLKEKFDAALSQDELSPQTRQVIQTAQTEIARTGQPVSGIMPTAV</sequence>
<comment type="caution">
    <text evidence="2">The sequence shown here is derived from an EMBL/GenBank/DDBJ whole genome shotgun (WGS) entry which is preliminary data.</text>
</comment>
<protein>
    <submittedName>
        <fullName evidence="2">PA2169 family four-helix-bundle protein</fullName>
    </submittedName>
</protein>
<dbReference type="Proteomes" id="UP000698028">
    <property type="component" value="Unassembled WGS sequence"/>
</dbReference>
<dbReference type="InterPro" id="IPR019052">
    <property type="entry name" value="DUF2383"/>
</dbReference>
<name>A0ABS6V5L1_9SPHN</name>
<dbReference type="EMBL" id="JAHVAH010000001">
    <property type="protein sequence ID" value="MBW0144635.1"/>
    <property type="molecule type" value="Genomic_DNA"/>
</dbReference>
<dbReference type="PIRSF" id="PIRSF029477">
    <property type="entry name" value="UCP029477"/>
    <property type="match status" value="1"/>
</dbReference>
<evidence type="ECO:0000259" key="1">
    <source>
        <dbReference type="Pfam" id="PF09537"/>
    </source>
</evidence>
<dbReference type="NCBIfam" id="TIGR02284">
    <property type="entry name" value="PA2169 family four-helix-bundle protein"/>
    <property type="match status" value="1"/>
</dbReference>
<feature type="domain" description="DUF2383" evidence="1">
    <location>
        <begin position="9"/>
        <end position="116"/>
    </location>
</feature>
<keyword evidence="3" id="KW-1185">Reference proteome</keyword>
<reference evidence="2 3" key="1">
    <citation type="submission" date="2021-07" db="EMBL/GenBank/DDBJ databases">
        <title>The draft genome sequence of Sphingomicrobium sp. B8.</title>
        <authorList>
            <person name="Mu L."/>
        </authorList>
    </citation>
    <scope>NUCLEOTIDE SEQUENCE [LARGE SCALE GENOMIC DNA]</scope>
    <source>
        <strain evidence="2 3">B8</strain>
    </source>
</reference>
<dbReference type="RefSeq" id="WP_218632605.1">
    <property type="nucleotide sequence ID" value="NZ_JAHVAH010000001.1"/>
</dbReference>
<organism evidence="2 3">
    <name type="scientific">Sphingomicrobium clamense</name>
    <dbReference type="NCBI Taxonomy" id="2851013"/>
    <lineage>
        <taxon>Bacteria</taxon>
        <taxon>Pseudomonadati</taxon>
        <taxon>Pseudomonadota</taxon>
        <taxon>Alphaproteobacteria</taxon>
        <taxon>Sphingomonadales</taxon>
        <taxon>Sphingomonadaceae</taxon>
        <taxon>Sphingomicrobium</taxon>
    </lineage>
</organism>
<dbReference type="Pfam" id="PF09537">
    <property type="entry name" value="DUF2383"/>
    <property type="match status" value="1"/>
</dbReference>
<accession>A0ABS6V5L1</accession>
<evidence type="ECO:0000313" key="3">
    <source>
        <dbReference type="Proteomes" id="UP000698028"/>
    </source>
</evidence>
<proteinExistence type="predicted"/>
<gene>
    <name evidence="2" type="ORF">KTQ36_04920</name>
</gene>
<evidence type="ECO:0000313" key="2">
    <source>
        <dbReference type="EMBL" id="MBW0144635.1"/>
    </source>
</evidence>